<comment type="caution">
    <text evidence="2">The sequence shown here is derived from an EMBL/GenBank/DDBJ whole genome shotgun (WGS) entry which is preliminary data.</text>
</comment>
<evidence type="ECO:0000256" key="1">
    <source>
        <dbReference type="SAM" id="Phobius"/>
    </source>
</evidence>
<dbReference type="Proteomes" id="UP000177579">
    <property type="component" value="Unassembled WGS sequence"/>
</dbReference>
<keyword evidence="1" id="KW-0472">Membrane</keyword>
<sequence length="356" mass="39810">MIKKLNILLSIILFVILIPFESRASSLYLDPAETSIGPGGDISVDIKIDIGEECINTIDANLSFDANFLRLMDFLIGDSIVSIWLVKPETEDFNSINDSGIIHISGGIPGGYCGKIPGDPGQSNTVGRLIFRMPSMIVTDDKKDFVGINFLDSAKVLINDGFGTEDNISLSGANVQILEKRITPQDDWKLQIQEDKIKPNPFVIELRQDSGIFGGKYYLNFFTIDKQSGMDYYEVLEIRPGEEVGVEPKSDFLDRLLKLNRPAPIWKKAKIPYLLEDQTLQSIIRVKARDKAGNERIVEYIPDADRKVEPVKLPIYQNKTVVLIVISTIAAILGLLLIIAVIKIIKKIIRKKYEGE</sequence>
<feature type="transmembrane region" description="Helical" evidence="1">
    <location>
        <begin position="321"/>
        <end position="342"/>
    </location>
</feature>
<evidence type="ECO:0000313" key="3">
    <source>
        <dbReference type="Proteomes" id="UP000177579"/>
    </source>
</evidence>
<accession>A0A1F5TNX9</accession>
<protein>
    <recommendedName>
        <fullName evidence="4">Cohesin domain-containing protein</fullName>
    </recommendedName>
</protein>
<evidence type="ECO:0008006" key="4">
    <source>
        <dbReference type="Google" id="ProtNLM"/>
    </source>
</evidence>
<reference evidence="2 3" key="1">
    <citation type="journal article" date="2016" name="Nat. Commun.">
        <title>Thousands of microbial genomes shed light on interconnected biogeochemical processes in an aquifer system.</title>
        <authorList>
            <person name="Anantharaman K."/>
            <person name="Brown C.T."/>
            <person name="Hug L.A."/>
            <person name="Sharon I."/>
            <person name="Castelle C.J."/>
            <person name="Probst A.J."/>
            <person name="Thomas B.C."/>
            <person name="Singh A."/>
            <person name="Wilkins M.J."/>
            <person name="Karaoz U."/>
            <person name="Brodie E.L."/>
            <person name="Williams K.H."/>
            <person name="Hubbard S.S."/>
            <person name="Banfield J.F."/>
        </authorList>
    </citation>
    <scope>NUCLEOTIDE SEQUENCE [LARGE SCALE GENOMIC DNA]</scope>
</reference>
<proteinExistence type="predicted"/>
<dbReference type="AlphaFoldDB" id="A0A1F5TNX9"/>
<keyword evidence="1" id="KW-0812">Transmembrane</keyword>
<organism evidence="2 3">
    <name type="scientific">Candidatus Falkowbacteria bacterium RIFOXYD2_FULL_34_120</name>
    <dbReference type="NCBI Taxonomy" id="1798007"/>
    <lineage>
        <taxon>Bacteria</taxon>
        <taxon>Candidatus Falkowiibacteriota</taxon>
    </lineage>
</organism>
<name>A0A1F5TNX9_9BACT</name>
<evidence type="ECO:0000313" key="2">
    <source>
        <dbReference type="EMBL" id="OGF40702.1"/>
    </source>
</evidence>
<dbReference type="EMBL" id="MFGO01000023">
    <property type="protein sequence ID" value="OGF40702.1"/>
    <property type="molecule type" value="Genomic_DNA"/>
</dbReference>
<keyword evidence="1" id="KW-1133">Transmembrane helix</keyword>
<gene>
    <name evidence="2" type="ORF">A2531_05670</name>
</gene>